<protein>
    <submittedName>
        <fullName evidence="1">Type I secretion system permease/ATPase</fullName>
    </submittedName>
</protein>
<geneLocation type="plasmid" evidence="1 2">
    <name>p_unnamed2</name>
</geneLocation>
<dbReference type="EMBL" id="CP104971">
    <property type="protein sequence ID" value="UXN58137.1"/>
    <property type="molecule type" value="Genomic_DNA"/>
</dbReference>
<organism evidence="1 2">
    <name type="scientific">Phyllobacterium zundukense</name>
    <dbReference type="NCBI Taxonomy" id="1867719"/>
    <lineage>
        <taxon>Bacteria</taxon>
        <taxon>Pseudomonadati</taxon>
        <taxon>Pseudomonadota</taxon>
        <taxon>Alphaproteobacteria</taxon>
        <taxon>Hyphomicrobiales</taxon>
        <taxon>Phyllobacteriaceae</taxon>
        <taxon>Phyllobacterium</taxon>
    </lineage>
</organism>
<gene>
    <name evidence="1" type="ORF">N8E88_04755</name>
</gene>
<name>A0ACD4CX12_9HYPH</name>
<dbReference type="Proteomes" id="UP001061991">
    <property type="component" value="Plasmid p_unnamed2"/>
</dbReference>
<accession>A0ACD4CX12</accession>
<keyword evidence="1" id="KW-0614">Plasmid</keyword>
<keyword evidence="2" id="KW-1185">Reference proteome</keyword>
<sequence length="728" mass="79876">MDSIAPEEIDSSVSSGASGAEVPDTGLIALTAIAGYYRISARAETLAREFALKGSAGREDILRAASSIGLKSRIVDVRGEQRLKTLPTPAIACLADGSFAIFGGAAGEEAFRLVDPVNFKSRDVTASELLSQTAGKFILVQRRFSGPGVSRENFGFSWFLPSIWRYRRSLGHVLLASLFVQLFALVTPLFFQVVVDKVLAHRSYSTLIVLVVGLATVGLFDVFLQYLRTYALSHTTNRIDVELGRRLFRHLLNLPLSYFETRAAGQTVARVRELETIRNFLTGQGLFSGLDFIFTIVFIFVLFCYSTKLAWIVVASVPFYLAIGFLIRPFLKVRIDEKFDRGAYSQQLLVETVVGVQTLKASAVEPIVAAQWEERLAAYVQSSFAATMLAAKGQNAIQYVSKVTSAALLLFGAQAVINGELTVGALVAFNMIAGQVAQPILRLSQLWQDFQQVQVSVSRLADILNAPQEPRPAIAVSLPAPKGAIEFKSVNFRYAPEGQDVLKDITLGVRPGEVIGIVGPSGSGKSTLTKLVQRFYIPNNGQVFIDGQDIAQVDPAWLRASIGVVLQENMLFNRTIHDNIVLANPAMSREAAIRMAKLSGADEFICKLPRGYDTLIEERGANLSGGQRQRLAIARALATNPPILILDEATSALDYESERIILQNMREIVRGRTVIIIAHRLATVRHCHRIIGMKEGRIVEEGTHEHLLTRRDGLYAHLWHLQNGSAGI</sequence>
<proteinExistence type="predicted"/>
<evidence type="ECO:0000313" key="1">
    <source>
        <dbReference type="EMBL" id="UXN58137.1"/>
    </source>
</evidence>
<reference evidence="1" key="1">
    <citation type="submission" date="2022-09" db="EMBL/GenBank/DDBJ databases">
        <title>Interaction between co-microsymbionts with complementary sets of symbiotic genes in legume-rhizobium systems.</title>
        <authorList>
            <person name="Safronova V."/>
            <person name="Sazanova A."/>
            <person name="Afonin A."/>
            <person name="Chirak E."/>
        </authorList>
    </citation>
    <scope>NUCLEOTIDE SEQUENCE</scope>
    <source>
        <strain evidence="1">A18/3m</strain>
    </source>
</reference>
<evidence type="ECO:0000313" key="2">
    <source>
        <dbReference type="Proteomes" id="UP001061991"/>
    </source>
</evidence>